<dbReference type="InterPro" id="IPR033749">
    <property type="entry name" value="Polyprenyl_synt_CS"/>
</dbReference>
<evidence type="ECO:0000313" key="7">
    <source>
        <dbReference type="EMBL" id="KAA8707852.1"/>
    </source>
</evidence>
<evidence type="ECO:0000313" key="8">
    <source>
        <dbReference type="Proteomes" id="UP000323707"/>
    </source>
</evidence>
<comment type="caution">
    <text evidence="7">The sequence shown here is derived from an EMBL/GenBank/DDBJ whole genome shotgun (WGS) entry which is preliminary data.</text>
</comment>
<evidence type="ECO:0000256" key="1">
    <source>
        <dbReference type="ARBA" id="ARBA00001946"/>
    </source>
</evidence>
<proteinExistence type="inferred from homology"/>
<organism evidence="7 8">
    <name type="scientific">Helicobacter canis</name>
    <dbReference type="NCBI Taxonomy" id="29419"/>
    <lineage>
        <taxon>Bacteria</taxon>
        <taxon>Pseudomonadati</taxon>
        <taxon>Campylobacterota</taxon>
        <taxon>Epsilonproteobacteria</taxon>
        <taxon>Campylobacterales</taxon>
        <taxon>Helicobacteraceae</taxon>
        <taxon>Helicobacter</taxon>
    </lineage>
</organism>
<protein>
    <submittedName>
        <fullName evidence="7">Polyprenyl synthetase family protein</fullName>
    </submittedName>
</protein>
<keyword evidence="4" id="KW-0479">Metal-binding</keyword>
<evidence type="ECO:0000256" key="4">
    <source>
        <dbReference type="ARBA" id="ARBA00022723"/>
    </source>
</evidence>
<keyword evidence="5" id="KW-0460">Magnesium</keyword>
<keyword evidence="3 6" id="KW-0808">Transferase</keyword>
<dbReference type="EMBL" id="VXKE01000021">
    <property type="protein sequence ID" value="KAA8707852.1"/>
    <property type="molecule type" value="Genomic_DNA"/>
</dbReference>
<dbReference type="Gene3D" id="1.10.600.10">
    <property type="entry name" value="Farnesyl Diphosphate Synthase"/>
    <property type="match status" value="1"/>
</dbReference>
<comment type="similarity">
    <text evidence="2 6">Belongs to the FPP/GGPP synthase family.</text>
</comment>
<name>A0A5M9QJQ4_9HELI</name>
<dbReference type="PANTHER" id="PTHR12001:SF69">
    <property type="entry name" value="ALL TRANS-POLYPRENYL-DIPHOSPHATE SYNTHASE PDSS1"/>
    <property type="match status" value="1"/>
</dbReference>
<dbReference type="AlphaFoldDB" id="A0A5M9QJQ4"/>
<evidence type="ECO:0000256" key="3">
    <source>
        <dbReference type="ARBA" id="ARBA00022679"/>
    </source>
</evidence>
<evidence type="ECO:0000256" key="5">
    <source>
        <dbReference type="ARBA" id="ARBA00022842"/>
    </source>
</evidence>
<dbReference type="GO" id="GO:0008299">
    <property type="term" value="P:isoprenoid biosynthetic process"/>
    <property type="evidence" value="ECO:0007669"/>
    <property type="project" value="InterPro"/>
</dbReference>
<accession>A0A5M9QJQ4</accession>
<dbReference type="SFLD" id="SFLDS00005">
    <property type="entry name" value="Isoprenoid_Synthase_Type_I"/>
    <property type="match status" value="1"/>
</dbReference>
<comment type="cofactor">
    <cofactor evidence="1">
        <name>Mg(2+)</name>
        <dbReference type="ChEBI" id="CHEBI:18420"/>
    </cofactor>
</comment>
<dbReference type="PANTHER" id="PTHR12001">
    <property type="entry name" value="GERANYLGERANYL PYROPHOSPHATE SYNTHASE"/>
    <property type="match status" value="1"/>
</dbReference>
<dbReference type="InterPro" id="IPR008949">
    <property type="entry name" value="Isoprenoid_synthase_dom_sf"/>
</dbReference>
<dbReference type="GO" id="GO:0046872">
    <property type="term" value="F:metal ion binding"/>
    <property type="evidence" value="ECO:0007669"/>
    <property type="project" value="UniProtKB-KW"/>
</dbReference>
<reference evidence="7 8" key="1">
    <citation type="submission" date="2019-09" db="EMBL/GenBank/DDBJ databases">
        <title>Draft genome sequence of various Type strains from the CCUG.</title>
        <authorList>
            <person name="Pineiro-Iglesias B."/>
            <person name="Tunovic T."/>
            <person name="Unosson C."/>
            <person name="Inganas E."/>
            <person name="Ohlen M."/>
            <person name="Cardew S."/>
            <person name="Jensie-Markopoulos S."/>
            <person name="Salva-Serra F."/>
            <person name="Jaen-Luchoro D."/>
            <person name="Karlsson R."/>
            <person name="Svensson-Stadler L."/>
            <person name="Chun J."/>
            <person name="Moore E."/>
        </authorList>
    </citation>
    <scope>NUCLEOTIDE SEQUENCE [LARGE SCALE GENOMIC DNA]</scope>
    <source>
        <strain evidence="7 8">CCUG 32756T</strain>
    </source>
</reference>
<gene>
    <name evidence="7" type="ORF">F4V45_08300</name>
</gene>
<dbReference type="PROSITE" id="PS00444">
    <property type="entry name" value="POLYPRENYL_SYNTHASE_2"/>
    <property type="match status" value="1"/>
</dbReference>
<dbReference type="RefSeq" id="WP_150337854.1">
    <property type="nucleotide sequence ID" value="NZ_JAERIX010000017.1"/>
</dbReference>
<sequence length="314" mass="34481">MDKASNKASEQAALEAIQQQCEIWVQEQDSALISSMYAAINHGKMLRSRLILAITAGQASAHQESIINLCAVIELIQCASLLHDDVIDSATSRRNRPSINAQFGDKNAIMLGDVLYANAFVKLCDFSPAIARCVAGSVAMLAKGEIEDVAYSKEFQPSLEVYYQILRNKTASLISASAQAAALLVGLDSSAYQAYGYNLGMAFQIIDDLLDITQDEQTLGKPAMNDIREGKSTLPYILLYHKLDSREQQEFLHTFARASDEDIASIKQLLFAHSIIDEAKRIAYEFAQNALRSIASEQNSALESIANALIERTH</sequence>
<dbReference type="SUPFAM" id="SSF48576">
    <property type="entry name" value="Terpenoid synthases"/>
    <property type="match status" value="1"/>
</dbReference>
<dbReference type="InterPro" id="IPR000092">
    <property type="entry name" value="Polyprenyl_synt"/>
</dbReference>
<dbReference type="Proteomes" id="UP000323707">
    <property type="component" value="Unassembled WGS sequence"/>
</dbReference>
<dbReference type="Pfam" id="PF00348">
    <property type="entry name" value="polyprenyl_synt"/>
    <property type="match status" value="1"/>
</dbReference>
<evidence type="ECO:0000256" key="6">
    <source>
        <dbReference type="RuleBase" id="RU004466"/>
    </source>
</evidence>
<dbReference type="GO" id="GO:0004659">
    <property type="term" value="F:prenyltransferase activity"/>
    <property type="evidence" value="ECO:0007669"/>
    <property type="project" value="InterPro"/>
</dbReference>
<evidence type="ECO:0000256" key="2">
    <source>
        <dbReference type="ARBA" id="ARBA00006706"/>
    </source>
</evidence>
<dbReference type="CDD" id="cd00685">
    <property type="entry name" value="Trans_IPPS_HT"/>
    <property type="match status" value="1"/>
</dbReference>